<name>A0A382DM65_9ZZZZ</name>
<evidence type="ECO:0000313" key="1">
    <source>
        <dbReference type="EMBL" id="SVB39560.1"/>
    </source>
</evidence>
<feature type="non-terminal residue" evidence="1">
    <location>
        <position position="1"/>
    </location>
</feature>
<gene>
    <name evidence="1" type="ORF">METZ01_LOCUS192414</name>
</gene>
<protein>
    <submittedName>
        <fullName evidence="1">Uncharacterized protein</fullName>
    </submittedName>
</protein>
<reference evidence="1" key="1">
    <citation type="submission" date="2018-05" db="EMBL/GenBank/DDBJ databases">
        <authorList>
            <person name="Lanie J.A."/>
            <person name="Ng W.-L."/>
            <person name="Kazmierczak K.M."/>
            <person name="Andrzejewski T.M."/>
            <person name="Davidsen T.M."/>
            <person name="Wayne K.J."/>
            <person name="Tettelin H."/>
            <person name="Glass J.I."/>
            <person name="Rusch D."/>
            <person name="Podicherti R."/>
            <person name="Tsui H.-C.T."/>
            <person name="Winkler M.E."/>
        </authorList>
    </citation>
    <scope>NUCLEOTIDE SEQUENCE</scope>
</reference>
<accession>A0A382DM65</accession>
<proteinExistence type="predicted"/>
<dbReference type="AlphaFoldDB" id="A0A382DM65"/>
<sequence>FSSIAQQNQWQEDADWMTGLYVGAESFRYATTGETIAADQARESWQALHKLSNISGMSGIVARYFLQHVDGPLGAGRKRWHQNNDGVYWIGDISRDQLSGHMFGLAAYFDHVATEKEKQIIQADVEAITDLIIDNQMMAIDPDGEPCTHANFWVSPLFALSFLKSAYHITQKELYQKKYLDLIDPHYFLGYALKDARISANPFFQHYHQDSPLYHLLQYEHEPHLRQQVLRICDYLYADTHQHGNAYLMITHAISHPENESGQKAVSELYKFDVGNLNVSCWNERARDLLKDVDLPRSVKISLAYILGERDRLPNGCGNYLPIEWRPPKEFGWNYYAGEEARRASGHAGHHGIHIQYSGVDYLLAYWMARYHGLVC</sequence>
<dbReference type="EMBL" id="UINC01040124">
    <property type="protein sequence ID" value="SVB39560.1"/>
    <property type="molecule type" value="Genomic_DNA"/>
</dbReference>
<organism evidence="1">
    <name type="scientific">marine metagenome</name>
    <dbReference type="NCBI Taxonomy" id="408172"/>
    <lineage>
        <taxon>unclassified sequences</taxon>
        <taxon>metagenomes</taxon>
        <taxon>ecological metagenomes</taxon>
    </lineage>
</organism>